<dbReference type="Gramene" id="Os08t0131150-00">
    <property type="protein sequence ID" value="Os08t0131150-00"/>
    <property type="gene ID" value="Os08g0131150"/>
</dbReference>
<proteinExistence type="predicted"/>
<accession>A0A0P0XBK4</accession>
<reference evidence="2 3" key="2">
    <citation type="journal article" date="2013" name="Plant Cell Physiol.">
        <title>Rice Annotation Project Database (RAP-DB): an integrative and interactive database for rice genomics.</title>
        <authorList>
            <person name="Sakai H."/>
            <person name="Lee S.S."/>
            <person name="Tanaka T."/>
            <person name="Numa H."/>
            <person name="Kim J."/>
            <person name="Kawahara Y."/>
            <person name="Wakimoto H."/>
            <person name="Yang C.C."/>
            <person name="Iwamoto M."/>
            <person name="Abe T."/>
            <person name="Yamada Y."/>
            <person name="Muto A."/>
            <person name="Inokuchi H."/>
            <person name="Ikemura T."/>
            <person name="Matsumoto T."/>
            <person name="Sasaki T."/>
            <person name="Itoh T."/>
        </authorList>
    </citation>
    <scope>NUCLEOTIDE SEQUENCE [LARGE SCALE GENOMIC DNA]</scope>
    <source>
        <strain evidence="3">cv. Nipponbare</strain>
    </source>
</reference>
<dbReference type="InParanoid" id="A0A0P0XBK4"/>
<reference evidence="3" key="1">
    <citation type="journal article" date="2005" name="Nature">
        <title>The map-based sequence of the rice genome.</title>
        <authorList>
            <consortium name="International rice genome sequencing project (IRGSP)"/>
            <person name="Matsumoto T."/>
            <person name="Wu J."/>
            <person name="Kanamori H."/>
            <person name="Katayose Y."/>
            <person name="Fujisawa M."/>
            <person name="Namiki N."/>
            <person name="Mizuno H."/>
            <person name="Yamamoto K."/>
            <person name="Antonio B.A."/>
            <person name="Baba T."/>
            <person name="Sakata K."/>
            <person name="Nagamura Y."/>
            <person name="Aoki H."/>
            <person name="Arikawa K."/>
            <person name="Arita K."/>
            <person name="Bito T."/>
            <person name="Chiden Y."/>
            <person name="Fujitsuka N."/>
            <person name="Fukunaka R."/>
            <person name="Hamada M."/>
            <person name="Harada C."/>
            <person name="Hayashi A."/>
            <person name="Hijishita S."/>
            <person name="Honda M."/>
            <person name="Hosokawa S."/>
            <person name="Ichikawa Y."/>
            <person name="Idonuma A."/>
            <person name="Iijima M."/>
            <person name="Ikeda M."/>
            <person name="Ikeno M."/>
            <person name="Ito K."/>
            <person name="Ito S."/>
            <person name="Ito T."/>
            <person name="Ito Y."/>
            <person name="Ito Y."/>
            <person name="Iwabuchi A."/>
            <person name="Kamiya K."/>
            <person name="Karasawa W."/>
            <person name="Kurita K."/>
            <person name="Katagiri S."/>
            <person name="Kikuta A."/>
            <person name="Kobayashi H."/>
            <person name="Kobayashi N."/>
            <person name="Machita K."/>
            <person name="Maehara T."/>
            <person name="Masukawa M."/>
            <person name="Mizubayashi T."/>
            <person name="Mukai Y."/>
            <person name="Nagasaki H."/>
            <person name="Nagata Y."/>
            <person name="Naito S."/>
            <person name="Nakashima M."/>
            <person name="Nakama Y."/>
            <person name="Nakamichi Y."/>
            <person name="Nakamura M."/>
            <person name="Meguro A."/>
            <person name="Negishi M."/>
            <person name="Ohta I."/>
            <person name="Ohta T."/>
            <person name="Okamoto M."/>
            <person name="Ono N."/>
            <person name="Saji S."/>
            <person name="Sakaguchi M."/>
            <person name="Sakai K."/>
            <person name="Shibata M."/>
            <person name="Shimokawa T."/>
            <person name="Song J."/>
            <person name="Takazaki Y."/>
            <person name="Terasawa K."/>
            <person name="Tsugane M."/>
            <person name="Tsuji K."/>
            <person name="Ueda S."/>
            <person name="Waki K."/>
            <person name="Yamagata H."/>
            <person name="Yamamoto M."/>
            <person name="Yamamoto S."/>
            <person name="Yamane H."/>
            <person name="Yoshiki S."/>
            <person name="Yoshihara R."/>
            <person name="Yukawa K."/>
            <person name="Zhong H."/>
            <person name="Yano M."/>
            <person name="Yuan Q."/>
            <person name="Ouyang S."/>
            <person name="Liu J."/>
            <person name="Jones K.M."/>
            <person name="Gansberger K."/>
            <person name="Moffat K."/>
            <person name="Hill J."/>
            <person name="Bera J."/>
            <person name="Fadrosh D."/>
            <person name="Jin S."/>
            <person name="Johri S."/>
            <person name="Kim M."/>
            <person name="Overton L."/>
            <person name="Reardon M."/>
            <person name="Tsitrin T."/>
            <person name="Vuong H."/>
            <person name="Weaver B."/>
            <person name="Ciecko A."/>
            <person name="Tallon L."/>
            <person name="Jackson J."/>
            <person name="Pai G."/>
            <person name="Aken S.V."/>
            <person name="Utterback T."/>
            <person name="Reidmuller S."/>
            <person name="Feldblyum T."/>
            <person name="Hsiao J."/>
            <person name="Zismann V."/>
            <person name="Iobst S."/>
            <person name="de Vazeille A.R."/>
            <person name="Buell C.R."/>
            <person name="Ying K."/>
            <person name="Li Y."/>
            <person name="Lu T."/>
            <person name="Huang Y."/>
            <person name="Zhao Q."/>
            <person name="Feng Q."/>
            <person name="Zhang L."/>
            <person name="Zhu J."/>
            <person name="Weng Q."/>
            <person name="Mu J."/>
            <person name="Lu Y."/>
            <person name="Fan D."/>
            <person name="Liu Y."/>
            <person name="Guan J."/>
            <person name="Zhang Y."/>
            <person name="Yu S."/>
            <person name="Liu X."/>
            <person name="Zhang Y."/>
            <person name="Hong G."/>
            <person name="Han B."/>
            <person name="Choisne N."/>
            <person name="Demange N."/>
            <person name="Orjeda G."/>
            <person name="Samain S."/>
            <person name="Cattolico L."/>
            <person name="Pelletier E."/>
            <person name="Couloux A."/>
            <person name="Segurens B."/>
            <person name="Wincker P."/>
            <person name="D'Hont A."/>
            <person name="Scarpelli C."/>
            <person name="Weissenbach J."/>
            <person name="Salanoubat M."/>
            <person name="Quetier F."/>
            <person name="Yu Y."/>
            <person name="Kim H.R."/>
            <person name="Rambo T."/>
            <person name="Currie J."/>
            <person name="Collura K."/>
            <person name="Luo M."/>
            <person name="Yang T."/>
            <person name="Ammiraju J.S.S."/>
            <person name="Engler F."/>
            <person name="Soderlund C."/>
            <person name="Wing R.A."/>
            <person name="Palmer L.E."/>
            <person name="de la Bastide M."/>
            <person name="Spiegel L."/>
            <person name="Nascimento L."/>
            <person name="Zutavern T."/>
            <person name="O'Shaughnessy A."/>
            <person name="Dike S."/>
            <person name="Dedhia N."/>
            <person name="Preston R."/>
            <person name="Balija V."/>
            <person name="McCombie W.R."/>
            <person name="Chow T."/>
            <person name="Chen H."/>
            <person name="Chung M."/>
            <person name="Chen C."/>
            <person name="Shaw J."/>
            <person name="Wu H."/>
            <person name="Hsiao K."/>
            <person name="Chao Y."/>
            <person name="Chu M."/>
            <person name="Cheng C."/>
            <person name="Hour A."/>
            <person name="Lee P."/>
            <person name="Lin S."/>
            <person name="Lin Y."/>
            <person name="Liou J."/>
            <person name="Liu S."/>
            <person name="Hsing Y."/>
            <person name="Raghuvanshi S."/>
            <person name="Mohanty A."/>
            <person name="Bharti A.K."/>
            <person name="Gaur A."/>
            <person name="Gupta V."/>
            <person name="Kumar D."/>
            <person name="Ravi V."/>
            <person name="Vij S."/>
            <person name="Kapur A."/>
            <person name="Khurana P."/>
            <person name="Khurana P."/>
            <person name="Khurana J.P."/>
            <person name="Tyagi A.K."/>
            <person name="Gaikwad K."/>
            <person name="Singh A."/>
            <person name="Dalal V."/>
            <person name="Srivastava S."/>
            <person name="Dixit A."/>
            <person name="Pal A.K."/>
            <person name="Ghazi I.A."/>
            <person name="Yadav M."/>
            <person name="Pandit A."/>
            <person name="Bhargava A."/>
            <person name="Sureshbabu K."/>
            <person name="Batra K."/>
            <person name="Sharma T.R."/>
            <person name="Mohapatra T."/>
            <person name="Singh N.K."/>
            <person name="Messing J."/>
            <person name="Nelson A.B."/>
            <person name="Fuks G."/>
            <person name="Kavchok S."/>
            <person name="Keizer G."/>
            <person name="Linton E."/>
            <person name="Llaca V."/>
            <person name="Song R."/>
            <person name="Tanyolac B."/>
            <person name="Young S."/>
            <person name="Ho-Il K."/>
            <person name="Hahn J.H."/>
            <person name="Sangsakoo G."/>
            <person name="Vanavichit A."/>
            <person name="de Mattos Luiz.A.T."/>
            <person name="Zimmer P.D."/>
            <person name="Malone G."/>
            <person name="Dellagostin O."/>
            <person name="de Oliveira A.C."/>
            <person name="Bevan M."/>
            <person name="Bancroft I."/>
            <person name="Minx P."/>
            <person name="Cordum H."/>
            <person name="Wilson R."/>
            <person name="Cheng Z."/>
            <person name="Jin W."/>
            <person name="Jiang J."/>
            <person name="Leong S.A."/>
            <person name="Iwama H."/>
            <person name="Gojobori T."/>
            <person name="Itoh T."/>
            <person name="Niimura Y."/>
            <person name="Fujii Y."/>
            <person name="Habara T."/>
            <person name="Sakai H."/>
            <person name="Sato Y."/>
            <person name="Wilson G."/>
            <person name="Kumar K."/>
            <person name="McCouch S."/>
            <person name="Juretic N."/>
            <person name="Hoen D."/>
            <person name="Wright S."/>
            <person name="Bruskiewich R."/>
            <person name="Bureau T."/>
            <person name="Miyao A."/>
            <person name="Hirochika H."/>
            <person name="Nishikawa T."/>
            <person name="Kadowaki K."/>
            <person name="Sugiura M."/>
            <person name="Burr B."/>
            <person name="Sasaki T."/>
        </authorList>
    </citation>
    <scope>NUCLEOTIDE SEQUENCE [LARGE SCALE GENOMIC DNA]</scope>
    <source>
        <strain evidence="3">cv. Nipponbare</strain>
    </source>
</reference>
<keyword evidence="3" id="KW-1185">Reference proteome</keyword>
<evidence type="ECO:0000256" key="1">
    <source>
        <dbReference type="SAM" id="MobiDB-lite"/>
    </source>
</evidence>
<evidence type="ECO:0000313" key="3">
    <source>
        <dbReference type="Proteomes" id="UP000059680"/>
    </source>
</evidence>
<dbReference type="PaxDb" id="39947-A0A0P0XBK4"/>
<reference evidence="2 3" key="3">
    <citation type="journal article" date="2013" name="Rice">
        <title>Improvement of the Oryza sativa Nipponbare reference genome using next generation sequence and optical map data.</title>
        <authorList>
            <person name="Kawahara Y."/>
            <person name="de la Bastide M."/>
            <person name="Hamilton J.P."/>
            <person name="Kanamori H."/>
            <person name="McCombie W.R."/>
            <person name="Ouyang S."/>
            <person name="Schwartz D.C."/>
            <person name="Tanaka T."/>
            <person name="Wu J."/>
            <person name="Zhou S."/>
            <person name="Childs K.L."/>
            <person name="Davidson R.M."/>
            <person name="Lin H."/>
            <person name="Quesada-Ocampo L."/>
            <person name="Vaillancourt B."/>
            <person name="Sakai H."/>
            <person name="Lee S.S."/>
            <person name="Kim J."/>
            <person name="Numa H."/>
            <person name="Itoh T."/>
            <person name="Buell C.R."/>
            <person name="Matsumoto T."/>
        </authorList>
    </citation>
    <scope>NUCLEOTIDE SEQUENCE [LARGE SCALE GENOMIC DNA]</scope>
    <source>
        <strain evidence="3">cv. Nipponbare</strain>
    </source>
</reference>
<feature type="non-terminal residue" evidence="2">
    <location>
        <position position="1"/>
    </location>
</feature>
<sequence length="198" mass="21764">QARRGDGDERLGLGHGHAVHLLGVDVVGAEAVRRRPVEAVEEPGERHEHQDDAERRAGALALAGAEGEDLEVRQVADLHPAAVRRCRQVPLRPERVDVVPDAGVPAERVGVDEDPRPRRDVVAHDRRRLQGLVGDQEWPRRVHPEGLADDAPEVGQLAEVRLRHHAAAADDAVELLLDLAEHPGVLDHLRHHPLVGHR</sequence>
<protein>
    <submittedName>
        <fullName evidence="2">Os08g0131150 protein</fullName>
    </submittedName>
</protein>
<organism evidence="2 3">
    <name type="scientific">Oryza sativa subsp. japonica</name>
    <name type="common">Rice</name>
    <dbReference type="NCBI Taxonomy" id="39947"/>
    <lineage>
        <taxon>Eukaryota</taxon>
        <taxon>Viridiplantae</taxon>
        <taxon>Streptophyta</taxon>
        <taxon>Embryophyta</taxon>
        <taxon>Tracheophyta</taxon>
        <taxon>Spermatophyta</taxon>
        <taxon>Magnoliopsida</taxon>
        <taxon>Liliopsida</taxon>
        <taxon>Poales</taxon>
        <taxon>Poaceae</taxon>
        <taxon>BOP clade</taxon>
        <taxon>Oryzoideae</taxon>
        <taxon>Oryzeae</taxon>
        <taxon>Oryzinae</taxon>
        <taxon>Oryza</taxon>
        <taxon>Oryza sativa</taxon>
    </lineage>
</organism>
<gene>
    <name evidence="2" type="ordered locus">Os08g0131150</name>
    <name evidence="2" type="ORF">OSNPB_080131150</name>
</gene>
<dbReference type="EMBL" id="AP014964">
    <property type="protein sequence ID" value="BAT03703.1"/>
    <property type="molecule type" value="Genomic_DNA"/>
</dbReference>
<name>A0A0P0XBK4_ORYSJ</name>
<feature type="region of interest" description="Disordered" evidence="1">
    <location>
        <begin position="35"/>
        <end position="57"/>
    </location>
</feature>
<dbReference type="Proteomes" id="UP000059680">
    <property type="component" value="Chromosome 8"/>
</dbReference>
<dbReference type="FunCoup" id="A0A0P0XBK4">
    <property type="interactions" value="7"/>
</dbReference>
<evidence type="ECO:0000313" key="2">
    <source>
        <dbReference type="EMBL" id="BAT03703.1"/>
    </source>
</evidence>
<dbReference type="AlphaFoldDB" id="A0A0P0XBK4"/>